<keyword evidence="4 7" id="KW-0378">Hydrolase</keyword>
<dbReference type="GO" id="GO:0003723">
    <property type="term" value="F:RNA binding"/>
    <property type="evidence" value="ECO:0007669"/>
    <property type="project" value="UniProtKB-UniRule"/>
</dbReference>
<dbReference type="InterPro" id="IPR050180">
    <property type="entry name" value="RNR_Ribonuclease"/>
</dbReference>
<dbReference type="OrthoDB" id="9764149at2"/>
<dbReference type="HAMAP" id="MF_01895">
    <property type="entry name" value="RNase_R"/>
    <property type="match status" value="1"/>
</dbReference>
<dbReference type="PANTHER" id="PTHR23355">
    <property type="entry name" value="RIBONUCLEASE"/>
    <property type="match status" value="1"/>
</dbReference>
<comment type="similarity">
    <text evidence="7">Belongs to the RNR ribonuclease family. RNase R subfamily.</text>
</comment>
<comment type="catalytic activity">
    <reaction evidence="1 7">
        <text>Exonucleolytic cleavage in the 3'- to 5'-direction to yield nucleoside 5'-phosphates.</text>
        <dbReference type="EC" id="3.1.13.1"/>
    </reaction>
</comment>
<dbReference type="GO" id="GO:0005829">
    <property type="term" value="C:cytosol"/>
    <property type="evidence" value="ECO:0007669"/>
    <property type="project" value="TreeGrafter"/>
</dbReference>
<evidence type="ECO:0000256" key="8">
    <source>
        <dbReference type="SAM" id="MobiDB-lite"/>
    </source>
</evidence>
<organism evidence="10 11">
    <name type="scientific">Succinatimonas hippei (strain DSM 22608 / JCM 16073 / KCTC 15190 / YIT 12066)</name>
    <dbReference type="NCBI Taxonomy" id="762983"/>
    <lineage>
        <taxon>Bacteria</taxon>
        <taxon>Pseudomonadati</taxon>
        <taxon>Pseudomonadota</taxon>
        <taxon>Gammaproteobacteria</taxon>
        <taxon>Aeromonadales</taxon>
        <taxon>Succinivibrionaceae</taxon>
        <taxon>Succinatimonas</taxon>
    </lineage>
</organism>
<keyword evidence="2 7" id="KW-0963">Cytoplasm</keyword>
<dbReference type="PROSITE" id="PS01175">
    <property type="entry name" value="RIBONUCLEASE_II"/>
    <property type="match status" value="1"/>
</dbReference>
<dbReference type="HOGENOM" id="CLU_002333_7_3_6"/>
<protein>
    <recommendedName>
        <fullName evidence="7">Ribonuclease R</fullName>
        <shortName evidence="7">RNase R</shortName>
        <ecNumber evidence="7">3.1.13.1</ecNumber>
    </recommendedName>
</protein>
<dbReference type="NCBIfam" id="TIGR02063">
    <property type="entry name" value="RNase_R"/>
    <property type="match status" value="1"/>
</dbReference>
<dbReference type="NCBIfam" id="TIGR00358">
    <property type="entry name" value="3_prime_RNase"/>
    <property type="match status" value="1"/>
</dbReference>
<keyword evidence="6 7" id="KW-0694">RNA-binding</keyword>
<dbReference type="Proteomes" id="UP000018458">
    <property type="component" value="Unassembled WGS sequence"/>
</dbReference>
<evidence type="ECO:0000256" key="5">
    <source>
        <dbReference type="ARBA" id="ARBA00022839"/>
    </source>
</evidence>
<name>E8LHX8_SUCHY</name>
<dbReference type="InterPro" id="IPR003029">
    <property type="entry name" value="S1_domain"/>
</dbReference>
<dbReference type="CDD" id="cd04471">
    <property type="entry name" value="S1_RNase_R"/>
    <property type="match status" value="1"/>
</dbReference>
<dbReference type="InterPro" id="IPR022966">
    <property type="entry name" value="RNase_II/R_CS"/>
</dbReference>
<evidence type="ECO:0000256" key="7">
    <source>
        <dbReference type="HAMAP-Rule" id="MF_01895"/>
    </source>
</evidence>
<evidence type="ECO:0000256" key="4">
    <source>
        <dbReference type="ARBA" id="ARBA00022801"/>
    </source>
</evidence>
<sequence>MQEVYDRILKDKNAPQGTAQSNLKCALYLVLCLYKINFNDVKSLSLMSYLLSSVGYKGSLLNITKDQYEALAAELVNEGSLVLIGDYSAYSRPGALKEFVAKIRAKKLNTSGTDDFVYYIEDDKGREFSLVTKFALLPGDEAKVKANYDSGKAYVFELVTKRAAVIGRIQQLKKNHIELIPDEPNLGFIRFVFESPEAVGEALPGDIVIAEITKRQVFSCLIKTRKVVKDLGSLNDKIIRAILKHDIPNSWPDNLIRSLSRVPSVVKQDELKGRVDVRDLPLVTIDGEDARDFDDAVYARQEEKGWTLYVAIADVSYYVKPGTLLDKEALLRCNSVYFPNYVVPMLPEKLSNGICSLNPNVDRMCMVCELSIDNSGKTKKYSFYPAVMRSHARLTYTEAWRMISEQSCEFEEHKPYIHDLSVLHDLYKALRKARDNRGAINIESEEVKFIFNENLEISGISPVVRNDAHMLIEECMIAANVAAAEFVSSRKSHTLYRIHAKPTEKKLTALKAYLSRIGLELPGGDDPSSMDYARFVKQIEKREDNKIIGELLLRSLSKAEYSPDNIGHFGLALEKYAHFTSPIRRYPDLQLHRVIKHLLEKEKKRDWGKIGARAYTKEELQVLGTRCSEREVEAFYAEMDVDADLKCEYLKQFIGQTLDGTITACTKFGIFVRLNDFYIDGMIHIASFDEFMTFNERSQTLRGGTGRVFAVGDKIKAILAGINTDEHKIELFPDTNENRIMIRSTAGKKKTKSKKSQVKAKVINTAVDKDAFFKSIADITRNQTATAEDAVLREEEQPKKNLPVAEEFGDEVLFTESSEHKKHGKRHKKKAKSQKNATGSKNGKKKRKK</sequence>
<proteinExistence type="inferred from homology"/>
<dbReference type="Pfam" id="PF00575">
    <property type="entry name" value="S1"/>
    <property type="match status" value="1"/>
</dbReference>
<keyword evidence="3 7" id="KW-0540">Nuclease</keyword>
<evidence type="ECO:0000256" key="6">
    <source>
        <dbReference type="ARBA" id="ARBA00022884"/>
    </source>
</evidence>
<evidence type="ECO:0000256" key="3">
    <source>
        <dbReference type="ARBA" id="ARBA00022722"/>
    </source>
</evidence>
<dbReference type="GO" id="GO:0008859">
    <property type="term" value="F:exoribonuclease II activity"/>
    <property type="evidence" value="ECO:0007669"/>
    <property type="project" value="UniProtKB-UniRule"/>
</dbReference>
<dbReference type="AlphaFoldDB" id="E8LHX8"/>
<dbReference type="Gene3D" id="2.40.50.140">
    <property type="entry name" value="Nucleic acid-binding proteins"/>
    <property type="match status" value="1"/>
</dbReference>
<evidence type="ECO:0000256" key="1">
    <source>
        <dbReference type="ARBA" id="ARBA00001849"/>
    </source>
</evidence>
<gene>
    <name evidence="7 10" type="primary">rnr</name>
    <name evidence="10" type="ORF">HMPREF9444_00291</name>
</gene>
<dbReference type="eggNOG" id="COG0557">
    <property type="taxonomic scope" value="Bacteria"/>
</dbReference>
<keyword evidence="5 7" id="KW-0269">Exonuclease</keyword>
<feature type="region of interest" description="Disordered" evidence="8">
    <location>
        <begin position="794"/>
        <end position="849"/>
    </location>
</feature>
<keyword evidence="11" id="KW-1185">Reference proteome</keyword>
<evidence type="ECO:0000259" key="9">
    <source>
        <dbReference type="PROSITE" id="PS50126"/>
    </source>
</evidence>
<evidence type="ECO:0000313" key="10">
    <source>
        <dbReference type="EMBL" id="EFY07874.1"/>
    </source>
</evidence>
<dbReference type="InterPro" id="IPR001900">
    <property type="entry name" value="RNase_II/R"/>
</dbReference>
<reference evidence="10 11" key="1">
    <citation type="submission" date="2011-01" db="EMBL/GenBank/DDBJ databases">
        <authorList>
            <person name="Weinstock G."/>
            <person name="Sodergren E."/>
            <person name="Clifton S."/>
            <person name="Fulton L."/>
            <person name="Fulton B."/>
            <person name="Courtney L."/>
            <person name="Fronick C."/>
            <person name="Harrison M."/>
            <person name="Strong C."/>
            <person name="Farmer C."/>
            <person name="Delahaunty K."/>
            <person name="Markovic C."/>
            <person name="Hall O."/>
            <person name="Minx P."/>
            <person name="Tomlinson C."/>
            <person name="Mitreva M."/>
            <person name="Hou S."/>
            <person name="Chen J."/>
            <person name="Wollam A."/>
            <person name="Pepin K.H."/>
            <person name="Johnson M."/>
            <person name="Bhonagiri V."/>
            <person name="Zhang X."/>
            <person name="Suruliraj S."/>
            <person name="Warren W."/>
            <person name="Chinwalla A."/>
            <person name="Mardis E.R."/>
            <person name="Wilson R.K."/>
        </authorList>
    </citation>
    <scope>NUCLEOTIDE SEQUENCE [LARGE SCALE GENOMIC DNA]</scope>
    <source>
        <strain evidence="11">DSM 22608 / JCM 16073 / KCTC 15190 / YIT 12066</strain>
    </source>
</reference>
<dbReference type="InterPro" id="IPR012340">
    <property type="entry name" value="NA-bd_OB-fold"/>
</dbReference>
<dbReference type="InterPro" id="IPR004476">
    <property type="entry name" value="RNase_II/RNase_R"/>
</dbReference>
<dbReference type="PROSITE" id="PS50126">
    <property type="entry name" value="S1"/>
    <property type="match status" value="1"/>
</dbReference>
<dbReference type="GO" id="GO:0006402">
    <property type="term" value="P:mRNA catabolic process"/>
    <property type="evidence" value="ECO:0007669"/>
    <property type="project" value="TreeGrafter"/>
</dbReference>
<comment type="function">
    <text evidence="7">3'-5' exoribonuclease that releases 5'-nucleoside monophosphates and is involved in maturation of structured RNAs.</text>
</comment>
<dbReference type="SMART" id="SM00955">
    <property type="entry name" value="RNB"/>
    <property type="match status" value="1"/>
</dbReference>
<dbReference type="EC" id="3.1.13.1" evidence="7"/>
<dbReference type="EMBL" id="AEVO01000011">
    <property type="protein sequence ID" value="EFY07874.1"/>
    <property type="molecule type" value="Genomic_DNA"/>
</dbReference>
<feature type="compositionally biased region" description="Basic residues" evidence="8">
    <location>
        <begin position="820"/>
        <end position="833"/>
    </location>
</feature>
<dbReference type="Pfam" id="PF00773">
    <property type="entry name" value="RNB"/>
    <property type="match status" value="1"/>
</dbReference>
<dbReference type="SMART" id="SM00316">
    <property type="entry name" value="S1"/>
    <property type="match status" value="1"/>
</dbReference>
<feature type="domain" description="S1 motif" evidence="9">
    <location>
        <begin position="655"/>
        <end position="734"/>
    </location>
</feature>
<evidence type="ECO:0000313" key="11">
    <source>
        <dbReference type="Proteomes" id="UP000018458"/>
    </source>
</evidence>
<evidence type="ECO:0000256" key="2">
    <source>
        <dbReference type="ARBA" id="ARBA00022490"/>
    </source>
</evidence>
<comment type="subcellular location">
    <subcellularLocation>
        <location evidence="7">Cytoplasm</location>
    </subcellularLocation>
</comment>
<dbReference type="InterPro" id="IPR011805">
    <property type="entry name" value="RNase_R"/>
</dbReference>
<comment type="caution">
    <text evidence="10">The sequence shown here is derived from an EMBL/GenBank/DDBJ whole genome shotgun (WGS) entry which is preliminary data.</text>
</comment>
<dbReference type="SUPFAM" id="SSF50249">
    <property type="entry name" value="Nucleic acid-binding proteins"/>
    <property type="match status" value="2"/>
</dbReference>
<accession>E8LHX8</accession>
<dbReference type="STRING" id="762983.HMPREF9444_00291"/>
<dbReference type="RefSeq" id="WP_009142516.1">
    <property type="nucleotide sequence ID" value="NZ_GL830949.1"/>
</dbReference>
<dbReference type="PANTHER" id="PTHR23355:SF9">
    <property type="entry name" value="DIS3-LIKE EXONUCLEASE 2"/>
    <property type="match status" value="1"/>
</dbReference>